<gene>
    <name evidence="3" type="ordered locus">MTES_0053</name>
</gene>
<reference evidence="3 4" key="1">
    <citation type="journal article" date="2011" name="J. Bacteriol.">
        <title>Genome sequence of Microbacterium testaceum StLB037, an N-acylhomoserine lactone-degrading bacterium isolated from potato leaves.</title>
        <authorList>
            <person name="Morohoshi T."/>
            <person name="Wang W.-Z."/>
            <person name="Someya N."/>
            <person name="Ikeda T."/>
        </authorList>
    </citation>
    <scope>NUCLEOTIDE SEQUENCE [LARGE SCALE GENOMIC DNA]</scope>
    <source>
        <strain evidence="3 4">StLB037</strain>
    </source>
</reference>
<dbReference type="PANTHER" id="PTHR36834:SF1">
    <property type="entry name" value="INTEGRAL MEMBRANE PROTEIN"/>
    <property type="match status" value="1"/>
</dbReference>
<sequence length="150" mass="15611">MPNAPILTPARVLVAAAALAVVGVLTLAPRALIRPFQERAVDAFFLVAERWGGLTLAYNSDVVMNIALFVPLGIAVAALLPLRFTPLTVPFGLAVSLAVETAQSLIPGRVPDVDDVLHNTLGAAVGTLIVIVLRLSTRAAVRAGETVSRG</sequence>
<dbReference type="Proteomes" id="UP000008975">
    <property type="component" value="Chromosome"/>
</dbReference>
<feature type="transmembrane region" description="Helical" evidence="1">
    <location>
        <begin position="12"/>
        <end position="33"/>
    </location>
</feature>
<evidence type="ECO:0000313" key="4">
    <source>
        <dbReference type="Proteomes" id="UP000008975"/>
    </source>
</evidence>
<dbReference type="InterPro" id="IPR053150">
    <property type="entry name" value="Teicoplanin_resist-assoc"/>
</dbReference>
<dbReference type="KEGG" id="mts:MTES_0053"/>
<evidence type="ECO:0000259" key="2">
    <source>
        <dbReference type="Pfam" id="PF04892"/>
    </source>
</evidence>
<evidence type="ECO:0000256" key="1">
    <source>
        <dbReference type="SAM" id="Phobius"/>
    </source>
</evidence>
<dbReference type="Pfam" id="PF04892">
    <property type="entry name" value="VanZ"/>
    <property type="match status" value="1"/>
</dbReference>
<dbReference type="EMBL" id="AP012052">
    <property type="protein sequence ID" value="BAJ73017.1"/>
    <property type="molecule type" value="Genomic_DNA"/>
</dbReference>
<dbReference type="OrthoDB" id="3787741at2"/>
<feature type="transmembrane region" description="Helical" evidence="1">
    <location>
        <begin position="62"/>
        <end position="82"/>
    </location>
</feature>
<name>E8N7I4_MICTS</name>
<dbReference type="AlphaFoldDB" id="E8N7I4"/>
<proteinExistence type="predicted"/>
<dbReference type="eggNOG" id="COG4767">
    <property type="taxonomic scope" value="Bacteria"/>
</dbReference>
<keyword evidence="1" id="KW-0812">Transmembrane</keyword>
<feature type="transmembrane region" description="Helical" evidence="1">
    <location>
        <begin position="116"/>
        <end position="135"/>
    </location>
</feature>
<feature type="domain" description="VanZ-like" evidence="2">
    <location>
        <begin position="35"/>
        <end position="133"/>
    </location>
</feature>
<dbReference type="RefSeq" id="WP_013583144.1">
    <property type="nucleotide sequence ID" value="NC_015125.1"/>
</dbReference>
<dbReference type="HOGENOM" id="CLU_119488_1_0_11"/>
<evidence type="ECO:0000313" key="3">
    <source>
        <dbReference type="EMBL" id="BAJ73017.1"/>
    </source>
</evidence>
<keyword evidence="1" id="KW-0472">Membrane</keyword>
<reference key="2">
    <citation type="submission" date="2011-02" db="EMBL/GenBank/DDBJ databases">
        <title>Genome sequence of Microbacterium testaceum StLB037.</title>
        <authorList>
            <person name="Morohoshi T."/>
            <person name="Wang W.Z."/>
            <person name="Someya N."/>
            <person name="Ikeda T."/>
        </authorList>
    </citation>
    <scope>NUCLEOTIDE SEQUENCE</scope>
    <source>
        <strain>StLB037</strain>
    </source>
</reference>
<dbReference type="InterPro" id="IPR006976">
    <property type="entry name" value="VanZ-like"/>
</dbReference>
<accession>E8N7I4</accession>
<dbReference type="STRING" id="979556.MTES_0053"/>
<organism evidence="3 4">
    <name type="scientific">Microbacterium testaceum (strain StLB037)</name>
    <dbReference type="NCBI Taxonomy" id="979556"/>
    <lineage>
        <taxon>Bacteria</taxon>
        <taxon>Bacillati</taxon>
        <taxon>Actinomycetota</taxon>
        <taxon>Actinomycetes</taxon>
        <taxon>Micrococcales</taxon>
        <taxon>Microbacteriaceae</taxon>
        <taxon>Microbacterium</taxon>
    </lineage>
</organism>
<dbReference type="PANTHER" id="PTHR36834">
    <property type="entry name" value="MEMBRANE PROTEIN-RELATED"/>
    <property type="match status" value="1"/>
</dbReference>
<keyword evidence="1" id="KW-1133">Transmembrane helix</keyword>
<protein>
    <submittedName>
        <fullName evidence="3">Glycopeptide antibiotics resistance protein</fullName>
    </submittedName>
</protein>